<dbReference type="SUPFAM" id="SSF103642">
    <property type="entry name" value="Sec-C motif"/>
    <property type="match status" value="1"/>
</dbReference>
<evidence type="ECO:0000256" key="1">
    <source>
        <dbReference type="SAM" id="MobiDB-lite"/>
    </source>
</evidence>
<evidence type="ECO:0000313" key="3">
    <source>
        <dbReference type="Proteomes" id="UP000316095"/>
    </source>
</evidence>
<keyword evidence="3" id="KW-1185">Reference proteome</keyword>
<accession>A0A5C5XQ34</accession>
<evidence type="ECO:0000313" key="2">
    <source>
        <dbReference type="EMBL" id="TWT64523.1"/>
    </source>
</evidence>
<comment type="caution">
    <text evidence="2">The sequence shown here is derived from an EMBL/GenBank/DDBJ whole genome shotgun (WGS) entry which is preliminary data.</text>
</comment>
<dbReference type="Gene3D" id="3.10.450.50">
    <property type="match status" value="1"/>
</dbReference>
<feature type="compositionally biased region" description="Polar residues" evidence="1">
    <location>
        <begin position="389"/>
        <end position="407"/>
    </location>
</feature>
<sequence length="444" mass="51085">MRLPEAKIKEAILHPELDLRKKAVRYFSWLHSSDTSVMPLVIQAVEKFGKDDAYQLIGACRHIDQTADTIDWIIDELNQDQSDQYENYTFNLSNLLLKADLTLLLPRESDIFETKYFLPQLQSSLRDRLHMLSWDEETCWQNLESFCEEAKNKNQINEVNLNYGKRIVEALARTGTSIEEKVEKLLRQKIDDYSSHPMKWMEPLLIRLAGQAQLESLTPLILDKLAEDCDDLVNEACAEALTRIGTPGVLEAVSETYPHAPHHFRIYASEPLEYIRSDLAVEKCLHLLEQEKERGIQIVLATALLSQFATEGIEAARKLLIGHELDFESRGLRNNLVDTCRIMEEWFPEYDKWKMDEKVEREEHQKRVKELEDDPAGLIKFALEKLTGKSTTTQTEPDTPVFPNTPSKIERKQKVGRNDPCPCGSGIKYKKCCLNQLGNDPLLN</sequence>
<feature type="region of interest" description="Disordered" evidence="1">
    <location>
        <begin position="389"/>
        <end position="416"/>
    </location>
</feature>
<dbReference type="PANTHER" id="PTHR33747:SF1">
    <property type="entry name" value="ADENYLATE CYCLASE-ASSOCIATED CAP C-TERMINAL DOMAIN-CONTAINING PROTEIN"/>
    <property type="match status" value="1"/>
</dbReference>
<dbReference type="Pfam" id="PF02810">
    <property type="entry name" value="SEC-C"/>
    <property type="match status" value="1"/>
</dbReference>
<name>A0A5C5XQ34_9PLAN</name>
<reference evidence="2 3" key="1">
    <citation type="submission" date="2019-02" db="EMBL/GenBank/DDBJ databases">
        <title>Deep-cultivation of Planctomycetes and their phenomic and genomic characterization uncovers novel biology.</title>
        <authorList>
            <person name="Wiegand S."/>
            <person name="Jogler M."/>
            <person name="Boedeker C."/>
            <person name="Pinto D."/>
            <person name="Vollmers J."/>
            <person name="Rivas-Marin E."/>
            <person name="Kohn T."/>
            <person name="Peeters S.H."/>
            <person name="Heuer A."/>
            <person name="Rast P."/>
            <person name="Oberbeckmann S."/>
            <person name="Bunk B."/>
            <person name="Jeske O."/>
            <person name="Meyerdierks A."/>
            <person name="Storesund J.E."/>
            <person name="Kallscheuer N."/>
            <person name="Luecker S."/>
            <person name="Lage O.M."/>
            <person name="Pohl T."/>
            <person name="Merkel B.J."/>
            <person name="Hornburger P."/>
            <person name="Mueller R.-W."/>
            <person name="Bruemmer F."/>
            <person name="Labrenz M."/>
            <person name="Spormann A.M."/>
            <person name="Op Den Camp H."/>
            <person name="Overmann J."/>
            <person name="Amann R."/>
            <person name="Jetten M.S.M."/>
            <person name="Mascher T."/>
            <person name="Medema M.H."/>
            <person name="Devos D.P."/>
            <person name="Kaster A.-K."/>
            <person name="Ovreas L."/>
            <person name="Rohde M."/>
            <person name="Galperin M.Y."/>
            <person name="Jogler C."/>
        </authorList>
    </citation>
    <scope>NUCLEOTIDE SEQUENCE [LARGE SCALE GENOMIC DNA]</scope>
    <source>
        <strain evidence="2 3">Pan54</strain>
    </source>
</reference>
<organism evidence="2 3">
    <name type="scientific">Rubinisphaera italica</name>
    <dbReference type="NCBI Taxonomy" id="2527969"/>
    <lineage>
        <taxon>Bacteria</taxon>
        <taxon>Pseudomonadati</taxon>
        <taxon>Planctomycetota</taxon>
        <taxon>Planctomycetia</taxon>
        <taxon>Planctomycetales</taxon>
        <taxon>Planctomycetaceae</taxon>
        <taxon>Rubinisphaera</taxon>
    </lineage>
</organism>
<dbReference type="AlphaFoldDB" id="A0A5C5XQ34"/>
<protein>
    <recommendedName>
        <fullName evidence="4">Preprotein translocase subunit SecA</fullName>
    </recommendedName>
</protein>
<proteinExistence type="predicted"/>
<dbReference type="PANTHER" id="PTHR33747">
    <property type="entry name" value="UPF0225 PROTEIN SCO1677"/>
    <property type="match status" value="1"/>
</dbReference>
<dbReference type="RefSeq" id="WP_242631432.1">
    <property type="nucleotide sequence ID" value="NZ_SJPG01000001.1"/>
</dbReference>
<dbReference type="InterPro" id="IPR011989">
    <property type="entry name" value="ARM-like"/>
</dbReference>
<evidence type="ECO:0008006" key="4">
    <source>
        <dbReference type="Google" id="ProtNLM"/>
    </source>
</evidence>
<dbReference type="Gene3D" id="1.25.10.10">
    <property type="entry name" value="Leucine-rich Repeat Variant"/>
    <property type="match status" value="1"/>
</dbReference>
<dbReference type="Proteomes" id="UP000316095">
    <property type="component" value="Unassembled WGS sequence"/>
</dbReference>
<dbReference type="InterPro" id="IPR004027">
    <property type="entry name" value="SEC_C_motif"/>
</dbReference>
<dbReference type="EMBL" id="SJPG01000001">
    <property type="protein sequence ID" value="TWT64523.1"/>
    <property type="molecule type" value="Genomic_DNA"/>
</dbReference>
<gene>
    <name evidence="2" type="ORF">Pan54_52870</name>
</gene>